<name>A0A2X3HYQ5_CLOPF</name>
<gene>
    <name evidence="1" type="ORF">NCTC8081_03201</name>
</gene>
<sequence length="79" mass="8775">MANKNNRKFQKNNKGNKENVVDVNYTEVKEKEESKPTFEEGNYVITVVSKGEIIKKLAVAGAEVYVTKLADGGLTVDLK</sequence>
<dbReference type="EMBL" id="UAWO01000006">
    <property type="protein sequence ID" value="SQC85408.1"/>
    <property type="molecule type" value="Genomic_DNA"/>
</dbReference>
<evidence type="ECO:0000313" key="1">
    <source>
        <dbReference type="EMBL" id="SQC85408.1"/>
    </source>
</evidence>
<organism evidence="1 2">
    <name type="scientific">Clostridium perfringens</name>
    <dbReference type="NCBI Taxonomy" id="1502"/>
    <lineage>
        <taxon>Bacteria</taxon>
        <taxon>Bacillati</taxon>
        <taxon>Bacillota</taxon>
        <taxon>Clostridia</taxon>
        <taxon>Eubacteriales</taxon>
        <taxon>Clostridiaceae</taxon>
        <taxon>Clostridium</taxon>
    </lineage>
</organism>
<dbReference type="Proteomes" id="UP000250234">
    <property type="component" value="Unassembled WGS sequence"/>
</dbReference>
<dbReference type="RefSeq" id="WP_111946583.1">
    <property type="nucleotide sequence ID" value="NZ_CATNYA010000031.1"/>
</dbReference>
<protein>
    <submittedName>
        <fullName evidence="1">Uncharacterized protein</fullName>
    </submittedName>
</protein>
<evidence type="ECO:0000313" key="2">
    <source>
        <dbReference type="Proteomes" id="UP000250234"/>
    </source>
</evidence>
<reference evidence="1 2" key="1">
    <citation type="submission" date="2018-06" db="EMBL/GenBank/DDBJ databases">
        <authorList>
            <consortium name="Pathogen Informatics"/>
            <person name="Doyle S."/>
        </authorList>
    </citation>
    <scope>NUCLEOTIDE SEQUENCE [LARGE SCALE GENOMIC DNA]</scope>
    <source>
        <strain evidence="1 2">NCTC8081</strain>
    </source>
</reference>
<dbReference type="AlphaFoldDB" id="A0A2X3HYQ5"/>
<proteinExistence type="predicted"/>
<accession>A0A2X3HYQ5</accession>